<keyword evidence="2" id="KW-1185">Reference proteome</keyword>
<comment type="caution">
    <text evidence="1">The sequence shown here is derived from an EMBL/GenBank/DDBJ whole genome shotgun (WGS) entry which is preliminary data.</text>
</comment>
<organism evidence="1 2">
    <name type="scientific">Clohesyomyces aquaticus</name>
    <dbReference type="NCBI Taxonomy" id="1231657"/>
    <lineage>
        <taxon>Eukaryota</taxon>
        <taxon>Fungi</taxon>
        <taxon>Dikarya</taxon>
        <taxon>Ascomycota</taxon>
        <taxon>Pezizomycotina</taxon>
        <taxon>Dothideomycetes</taxon>
        <taxon>Pleosporomycetidae</taxon>
        <taxon>Pleosporales</taxon>
        <taxon>Lindgomycetaceae</taxon>
        <taxon>Clohesyomyces</taxon>
    </lineage>
</organism>
<gene>
    <name evidence="1" type="ORF">BCR34DRAFT_18967</name>
</gene>
<dbReference type="EMBL" id="MCFA01000108">
    <property type="protein sequence ID" value="ORY07524.1"/>
    <property type="molecule type" value="Genomic_DNA"/>
</dbReference>
<accession>A0A1Y1ZBN0</accession>
<dbReference type="AlphaFoldDB" id="A0A1Y1ZBN0"/>
<dbReference type="Proteomes" id="UP000193144">
    <property type="component" value="Unassembled WGS sequence"/>
</dbReference>
<evidence type="ECO:0000313" key="1">
    <source>
        <dbReference type="EMBL" id="ORY07524.1"/>
    </source>
</evidence>
<proteinExistence type="predicted"/>
<evidence type="ECO:0000313" key="2">
    <source>
        <dbReference type="Proteomes" id="UP000193144"/>
    </source>
</evidence>
<reference evidence="1 2" key="1">
    <citation type="submission" date="2016-07" db="EMBL/GenBank/DDBJ databases">
        <title>Pervasive Adenine N6-methylation of Active Genes in Fungi.</title>
        <authorList>
            <consortium name="DOE Joint Genome Institute"/>
            <person name="Mondo S.J."/>
            <person name="Dannebaum R.O."/>
            <person name="Kuo R.C."/>
            <person name="Labutti K."/>
            <person name="Haridas S."/>
            <person name="Kuo A."/>
            <person name="Salamov A."/>
            <person name="Ahrendt S.R."/>
            <person name="Lipzen A."/>
            <person name="Sullivan W."/>
            <person name="Andreopoulos W.B."/>
            <person name="Clum A."/>
            <person name="Lindquist E."/>
            <person name="Daum C."/>
            <person name="Ramamoorthy G.K."/>
            <person name="Gryganskyi A."/>
            <person name="Culley D."/>
            <person name="Magnuson J.K."/>
            <person name="James T.Y."/>
            <person name="O'Malley M.A."/>
            <person name="Stajich J.E."/>
            <person name="Spatafora J.W."/>
            <person name="Visel A."/>
            <person name="Grigoriev I.V."/>
        </authorList>
    </citation>
    <scope>NUCLEOTIDE SEQUENCE [LARGE SCALE GENOMIC DNA]</scope>
    <source>
        <strain evidence="1 2">CBS 115471</strain>
    </source>
</reference>
<sequence length="167" mass="18714">MGRALTDRGKYARRRMRSEARPTSVMYVFPISRLTTAWPTTPDSSNCTQNRISVGKDVRSPRSTSAGRHSVRFNLTWRFPNEIRAVFGLCVSHCPGRCLYFWPLHTTGNGQQTSKESGRSLLQNLLPLICTVCRVPKPQAYGSEGLVRLTMVGASRNSLIWKHAACT</sequence>
<protein>
    <submittedName>
        <fullName evidence="1">Uncharacterized protein</fullName>
    </submittedName>
</protein>
<name>A0A1Y1ZBN0_9PLEO</name>